<protein>
    <submittedName>
        <fullName evidence="3">Uncharacterized protein</fullName>
    </submittedName>
</protein>
<organism evidence="3 4">
    <name type="scientific">Ophiostoma piceae (strain UAMH 11346)</name>
    <name type="common">Sap stain fungus</name>
    <dbReference type="NCBI Taxonomy" id="1262450"/>
    <lineage>
        <taxon>Eukaryota</taxon>
        <taxon>Fungi</taxon>
        <taxon>Dikarya</taxon>
        <taxon>Ascomycota</taxon>
        <taxon>Pezizomycotina</taxon>
        <taxon>Sordariomycetes</taxon>
        <taxon>Sordariomycetidae</taxon>
        <taxon>Ophiostomatales</taxon>
        <taxon>Ophiostomataceae</taxon>
        <taxon>Ophiostoma</taxon>
    </lineage>
</organism>
<feature type="region of interest" description="Disordered" evidence="1">
    <location>
        <begin position="65"/>
        <end position="127"/>
    </location>
</feature>
<dbReference type="HOGENOM" id="CLU_844939_0_0_1"/>
<evidence type="ECO:0000313" key="4">
    <source>
        <dbReference type="Proteomes" id="UP000016923"/>
    </source>
</evidence>
<dbReference type="VEuPathDB" id="FungiDB:F503_00986"/>
<dbReference type="AlphaFoldDB" id="S3CNV6"/>
<name>S3CNV6_OPHP1</name>
<sequence>MAVPLRLCMLPATWTALLLQLIMVTNPLDTTGKANTALWPAFIGHGVRGSPINSSNTVYPKSLYDSASGGPWPSHDTASSAPVNVAARDARSDSSHRGHFRFNSEASVAATDLPPRQLPSSQNHTAVGVDASGYFPRQMDVYQSPRQQSQLWSDHSQMSHSQQIKHGPVDPSNSNSNSFGMPTGTSQQTHNNMWNSRLFDFKADTSNADDSPNSGRGSQWSPNNASTGRLSENFSLPMVTNSADVQNYLSRKQSFSSAMPAMPSTVRMKPSAGNTAPGWDTRVRQEDTSNCCSITQPEIAPAESLRPQLLNNKGTRDQLPNAATSKGAD</sequence>
<evidence type="ECO:0000256" key="1">
    <source>
        <dbReference type="SAM" id="MobiDB-lite"/>
    </source>
</evidence>
<gene>
    <name evidence="3" type="ORF">F503_00986</name>
</gene>
<feature type="region of interest" description="Disordered" evidence="1">
    <location>
        <begin position="203"/>
        <end position="229"/>
    </location>
</feature>
<feature type="compositionally biased region" description="Polar residues" evidence="1">
    <location>
        <begin position="204"/>
        <end position="229"/>
    </location>
</feature>
<dbReference type="EMBL" id="KE148149">
    <property type="protein sequence ID" value="EPE08203.1"/>
    <property type="molecule type" value="Genomic_DNA"/>
</dbReference>
<accession>S3CNV6</accession>
<feature type="compositionally biased region" description="Polar residues" evidence="1">
    <location>
        <begin position="171"/>
        <end position="191"/>
    </location>
</feature>
<feature type="region of interest" description="Disordered" evidence="1">
    <location>
        <begin position="143"/>
        <end position="191"/>
    </location>
</feature>
<keyword evidence="4" id="KW-1185">Reference proteome</keyword>
<feature type="chain" id="PRO_5004518956" evidence="2">
    <location>
        <begin position="28"/>
        <end position="329"/>
    </location>
</feature>
<feature type="compositionally biased region" description="Polar residues" evidence="1">
    <location>
        <begin position="144"/>
        <end position="164"/>
    </location>
</feature>
<dbReference type="Proteomes" id="UP000016923">
    <property type="component" value="Unassembled WGS sequence"/>
</dbReference>
<reference evidence="3 4" key="1">
    <citation type="journal article" date="2013" name="BMC Genomics">
        <title>The genome and transcriptome of the pine saprophyte Ophiostoma piceae, and a comparison with the bark beetle-associated pine pathogen Grosmannia clavigera.</title>
        <authorList>
            <person name="Haridas S."/>
            <person name="Wang Y."/>
            <person name="Lim L."/>
            <person name="Massoumi Alamouti S."/>
            <person name="Jackman S."/>
            <person name="Docking R."/>
            <person name="Robertson G."/>
            <person name="Birol I."/>
            <person name="Bohlmann J."/>
            <person name="Breuil C."/>
        </authorList>
    </citation>
    <scope>NUCLEOTIDE SEQUENCE [LARGE SCALE GENOMIC DNA]</scope>
    <source>
        <strain evidence="3 4">UAMH 11346</strain>
    </source>
</reference>
<proteinExistence type="predicted"/>
<feature type="signal peptide" evidence="2">
    <location>
        <begin position="1"/>
        <end position="27"/>
    </location>
</feature>
<evidence type="ECO:0000313" key="3">
    <source>
        <dbReference type="EMBL" id="EPE08203.1"/>
    </source>
</evidence>
<keyword evidence="2" id="KW-0732">Signal</keyword>
<feature type="region of interest" description="Disordered" evidence="1">
    <location>
        <begin position="263"/>
        <end position="329"/>
    </location>
</feature>
<evidence type="ECO:0000256" key="2">
    <source>
        <dbReference type="SAM" id="SignalP"/>
    </source>
</evidence>